<evidence type="ECO:0000256" key="2">
    <source>
        <dbReference type="ARBA" id="ARBA00022676"/>
    </source>
</evidence>
<evidence type="ECO:0000256" key="1">
    <source>
        <dbReference type="ARBA" id="ARBA00006739"/>
    </source>
</evidence>
<dbReference type="InterPro" id="IPR001173">
    <property type="entry name" value="Glyco_trans_2-like"/>
</dbReference>
<reference evidence="5 6" key="1">
    <citation type="submission" date="2016-10" db="EMBL/GenBank/DDBJ databases">
        <authorList>
            <person name="de Groot N.N."/>
        </authorList>
    </citation>
    <scope>NUCLEOTIDE SEQUENCE [LARGE SCALE GENOMIC DNA]</scope>
    <source>
        <strain evidence="5">MBHS1</strain>
    </source>
</reference>
<dbReference type="PANTHER" id="PTHR43179">
    <property type="entry name" value="RHAMNOSYLTRANSFERASE WBBL"/>
    <property type="match status" value="1"/>
</dbReference>
<keyword evidence="3 5" id="KW-0808">Transferase</keyword>
<evidence type="ECO:0000256" key="3">
    <source>
        <dbReference type="ARBA" id="ARBA00022679"/>
    </source>
</evidence>
<feature type="domain" description="Glycosyltransferase 2-like" evidence="4">
    <location>
        <begin position="177"/>
        <end position="308"/>
    </location>
</feature>
<evidence type="ECO:0000313" key="5">
    <source>
        <dbReference type="EMBL" id="SEH07871.1"/>
    </source>
</evidence>
<dbReference type="EMBL" id="FMSV02000542">
    <property type="protein sequence ID" value="SEH07871.1"/>
    <property type="molecule type" value="Genomic_DNA"/>
</dbReference>
<dbReference type="PANTHER" id="PTHR43179:SF12">
    <property type="entry name" value="GALACTOFURANOSYLTRANSFERASE GLFT2"/>
    <property type="match status" value="1"/>
</dbReference>
<proteinExistence type="inferred from homology"/>
<evidence type="ECO:0000259" key="4">
    <source>
        <dbReference type="Pfam" id="PF00535"/>
    </source>
</evidence>
<dbReference type="GO" id="GO:0016757">
    <property type="term" value="F:glycosyltransferase activity"/>
    <property type="evidence" value="ECO:0007669"/>
    <property type="project" value="UniProtKB-KW"/>
</dbReference>
<keyword evidence="6" id="KW-1185">Reference proteome</keyword>
<dbReference type="Proteomes" id="UP000236724">
    <property type="component" value="Unassembled WGS sequence"/>
</dbReference>
<dbReference type="SUPFAM" id="SSF53448">
    <property type="entry name" value="Nucleotide-diphospho-sugar transferases"/>
    <property type="match status" value="1"/>
</dbReference>
<name>A0A1H6FEN5_9GAMM</name>
<dbReference type="InterPro" id="IPR029044">
    <property type="entry name" value="Nucleotide-diphossugar_trans"/>
</dbReference>
<dbReference type="Pfam" id="PF00535">
    <property type="entry name" value="Glycos_transf_2"/>
    <property type="match status" value="1"/>
</dbReference>
<gene>
    <name evidence="5" type="ORF">MBHS_03758</name>
</gene>
<organism evidence="5 6">
    <name type="scientific">Candidatus Venteria ishoeyi</name>
    <dbReference type="NCBI Taxonomy" id="1899563"/>
    <lineage>
        <taxon>Bacteria</taxon>
        <taxon>Pseudomonadati</taxon>
        <taxon>Pseudomonadota</taxon>
        <taxon>Gammaproteobacteria</taxon>
        <taxon>Thiotrichales</taxon>
        <taxon>Thiotrichaceae</taxon>
        <taxon>Venteria</taxon>
    </lineage>
</organism>
<dbReference type="Gene3D" id="3.90.550.60">
    <property type="match status" value="1"/>
</dbReference>
<accession>A0A1H6FEN5</accession>
<comment type="similarity">
    <text evidence="1">Belongs to the glycosyltransferase 2 family.</text>
</comment>
<sequence length="646" mass="74051">MTQNTMSYDDDAQHWHNLIPCADFATPAIHATSLFWQIESGHPFFTLKPGNAGSGLFIENMAHDIVTLKNQLWGGRLFLKPDTEYRIQLKYQSPVPLILGLYPQGHGQELGQPVAFWRLPATQETQTWSESLQLAAEKTGQALHVRLLIPETNGEQLKLESIDLQAVTPESLPEVTVGLVTFNRKPYIRQLLNQIKTLAYPAQQLHVVVVDNASTDGSSEMLATEFPWVQVIRNEENRGGSGGFNTFFKHVLAQENPTPYAWLIDDDAQINPYTLQYLIRTLQDTPEAAVAGSVMMDLDNPTIAYEAGGSLFRDSFGWQANILHRELHELTHIRERYRESGYAGAYSLVFRHEALQQTGIWHNYFLHVDDSEWGHRIQRCTGKKVVIAYDSLIWHALQGASKPFTTLRYYETRNFLNYFSRYSDTAVVRRVLLQCIRFGLRQLVIKRRDLCDFHLHGIEDFFQGTYGRQDNLKRSAISADSVAAIIEQWQSRNNSAPKRIYLVREINDYANDGKDYEREIVNQLRQLAPHAHLIDVAFHPGHDMTALGDQFLQLTYKRSALGRLLQQVRSIFIHPQGIVILPFWNESMLANNMASLTAVFENGTYSLYWSERIGFLKSLWQIATRSINWLRRVKKRDYNPAAADEI</sequence>
<protein>
    <submittedName>
        <fullName evidence="5">N-glycosyltransferase</fullName>
    </submittedName>
</protein>
<evidence type="ECO:0000313" key="6">
    <source>
        <dbReference type="Proteomes" id="UP000236724"/>
    </source>
</evidence>
<keyword evidence="2" id="KW-0328">Glycosyltransferase</keyword>
<dbReference type="AlphaFoldDB" id="A0A1H6FEN5"/>